<keyword evidence="2" id="KW-0805">Transcription regulation</keyword>
<dbReference type="GO" id="GO:0006355">
    <property type="term" value="P:regulation of DNA-templated transcription"/>
    <property type="evidence" value="ECO:0007669"/>
    <property type="project" value="InterPro"/>
</dbReference>
<evidence type="ECO:0000259" key="5">
    <source>
        <dbReference type="PROSITE" id="PS51372"/>
    </source>
</evidence>
<dbReference type="Pfam" id="PF00874">
    <property type="entry name" value="PRD"/>
    <property type="match status" value="1"/>
</dbReference>
<name>A0A3E3E6T0_9FIRM</name>
<comment type="caution">
    <text evidence="6">The sequence shown here is derived from an EMBL/GenBank/DDBJ whole genome shotgun (WGS) entry which is preliminary data.</text>
</comment>
<dbReference type="EMBL" id="QUSK01000010">
    <property type="protein sequence ID" value="RGD76657.1"/>
    <property type="molecule type" value="Genomic_DNA"/>
</dbReference>
<evidence type="ECO:0000256" key="4">
    <source>
        <dbReference type="ARBA" id="ARBA00023163"/>
    </source>
</evidence>
<gene>
    <name evidence="6" type="ORF">DXC78_05430</name>
</gene>
<reference evidence="6 7" key="1">
    <citation type="submission" date="2018-08" db="EMBL/GenBank/DDBJ databases">
        <title>A genome reference for cultivated species of the human gut microbiota.</title>
        <authorList>
            <person name="Zou Y."/>
            <person name="Xue W."/>
            <person name="Luo G."/>
        </authorList>
    </citation>
    <scope>NUCLEOTIDE SEQUENCE [LARGE SCALE GENOMIC DNA]</scope>
    <source>
        <strain evidence="6 7">TF08-11</strain>
    </source>
</reference>
<dbReference type="InterPro" id="IPR036634">
    <property type="entry name" value="PRD_sf"/>
</dbReference>
<evidence type="ECO:0000256" key="2">
    <source>
        <dbReference type="ARBA" id="ARBA00023015"/>
    </source>
</evidence>
<dbReference type="SUPFAM" id="SSF46785">
    <property type="entry name" value="Winged helix' DNA-binding domain"/>
    <property type="match status" value="1"/>
</dbReference>
<dbReference type="PANTHER" id="PTHR30185">
    <property type="entry name" value="CRYPTIC BETA-GLUCOSIDE BGL OPERON ANTITERMINATOR"/>
    <property type="match status" value="1"/>
</dbReference>
<organism evidence="6 7">
    <name type="scientific">Faecalicoccus pleomorphus</name>
    <dbReference type="NCBI Taxonomy" id="1323"/>
    <lineage>
        <taxon>Bacteria</taxon>
        <taxon>Bacillati</taxon>
        <taxon>Bacillota</taxon>
        <taxon>Erysipelotrichia</taxon>
        <taxon>Erysipelotrichales</taxon>
        <taxon>Erysipelotrichaceae</taxon>
        <taxon>Faecalicoccus</taxon>
    </lineage>
</organism>
<sequence length="514" mass="59764">MMNKRIYNILQLLLEQSEPLTVDQIASKLKVSNKTIRNDLKQAQELCTPYHVVISKKTGTGVELLGNINDQLSLKRLVEQKLGAYMEYSLAARRIFLSLRLLNADEPCVASQLSKELYTSKATIHKDIRSIRPAFQTNKLDIVSCEQGFYVKGKERHIRDTIFDFMHRDNAYYKLSSLLLNPNRDTLDNEFIFPSMDYRGIDFKTVFQIARRHGKNVFSDLSFQRTQALLLRIFINVIRVMEGHSIELSKEFISQMEGLEYYEDAKRIYDALAEEYGITFDELEIQYLRTHINSTLVAPLKEKQDIFQTYAKEFTYCLIQSWKQKLKYPFDKDKKLFDNLLAHCRPAMIRFQHAIPIENPLLQTIKFQFKNTFNITKQCCKELSIQFNVEISEDEIGFLALHLANALDRNKRPLNTLLVSDNGLGVNELLIERINTLVPYIIVNRCVDILEVADVSLKDFDLILCTSDTLYIEDTPTVFIGSILNESDIIRLNRIGYKYYKEINNPIIKIQNSK</sequence>
<keyword evidence="1" id="KW-0677">Repeat</keyword>
<proteinExistence type="predicted"/>
<dbReference type="Gene3D" id="1.10.1790.10">
    <property type="entry name" value="PRD domain"/>
    <property type="match status" value="1"/>
</dbReference>
<protein>
    <submittedName>
        <fullName evidence="6">PRD domain-containing protein</fullName>
    </submittedName>
</protein>
<keyword evidence="4" id="KW-0804">Transcription</keyword>
<accession>A0A3E3E6T0</accession>
<dbReference type="AlphaFoldDB" id="A0A3E3E6T0"/>
<dbReference type="PANTHER" id="PTHR30185:SF18">
    <property type="entry name" value="TRANSCRIPTIONAL REGULATOR MTLR"/>
    <property type="match status" value="1"/>
</dbReference>
<evidence type="ECO:0000256" key="3">
    <source>
        <dbReference type="ARBA" id="ARBA00023159"/>
    </source>
</evidence>
<feature type="domain" description="PRD" evidence="5">
    <location>
        <begin position="193"/>
        <end position="302"/>
    </location>
</feature>
<dbReference type="Pfam" id="PF05043">
    <property type="entry name" value="Mga"/>
    <property type="match status" value="1"/>
</dbReference>
<dbReference type="InterPro" id="IPR036388">
    <property type="entry name" value="WH-like_DNA-bd_sf"/>
</dbReference>
<dbReference type="InterPro" id="IPR050661">
    <property type="entry name" value="BglG_antiterminators"/>
</dbReference>
<dbReference type="Gene3D" id="1.10.10.10">
    <property type="entry name" value="Winged helix-like DNA-binding domain superfamily/Winged helix DNA-binding domain"/>
    <property type="match status" value="2"/>
</dbReference>
<dbReference type="Pfam" id="PF08279">
    <property type="entry name" value="HTH_11"/>
    <property type="match status" value="1"/>
</dbReference>
<feature type="domain" description="PRD" evidence="5">
    <location>
        <begin position="306"/>
        <end position="413"/>
    </location>
</feature>
<dbReference type="Proteomes" id="UP000260721">
    <property type="component" value="Unassembled WGS sequence"/>
</dbReference>
<evidence type="ECO:0000313" key="7">
    <source>
        <dbReference type="Proteomes" id="UP000260721"/>
    </source>
</evidence>
<dbReference type="InterPro" id="IPR036390">
    <property type="entry name" value="WH_DNA-bd_sf"/>
</dbReference>
<dbReference type="PROSITE" id="PS51372">
    <property type="entry name" value="PRD_2"/>
    <property type="match status" value="2"/>
</dbReference>
<dbReference type="InterPro" id="IPR011608">
    <property type="entry name" value="PRD"/>
</dbReference>
<evidence type="ECO:0000313" key="6">
    <source>
        <dbReference type="EMBL" id="RGD76657.1"/>
    </source>
</evidence>
<dbReference type="InterPro" id="IPR007737">
    <property type="entry name" value="Mga_HTH"/>
</dbReference>
<dbReference type="SUPFAM" id="SSF63520">
    <property type="entry name" value="PTS-regulatory domain, PRD"/>
    <property type="match status" value="2"/>
</dbReference>
<dbReference type="InterPro" id="IPR013196">
    <property type="entry name" value="HTH_11"/>
</dbReference>
<evidence type="ECO:0000256" key="1">
    <source>
        <dbReference type="ARBA" id="ARBA00022737"/>
    </source>
</evidence>
<keyword evidence="3" id="KW-0010">Activator</keyword>